<evidence type="ECO:0000313" key="1">
    <source>
        <dbReference type="EMBL" id="KAI3786527.1"/>
    </source>
</evidence>
<protein>
    <submittedName>
        <fullName evidence="1">Uncharacterized protein</fullName>
    </submittedName>
</protein>
<gene>
    <name evidence="1" type="ORF">L1987_40274</name>
</gene>
<comment type="caution">
    <text evidence="1">The sequence shown here is derived from an EMBL/GenBank/DDBJ whole genome shotgun (WGS) entry which is preliminary data.</text>
</comment>
<name>A0ACB9GSZ1_9ASTR</name>
<dbReference type="Proteomes" id="UP001056120">
    <property type="component" value="Linkage Group LG13"/>
</dbReference>
<organism evidence="1 2">
    <name type="scientific">Smallanthus sonchifolius</name>
    <dbReference type="NCBI Taxonomy" id="185202"/>
    <lineage>
        <taxon>Eukaryota</taxon>
        <taxon>Viridiplantae</taxon>
        <taxon>Streptophyta</taxon>
        <taxon>Embryophyta</taxon>
        <taxon>Tracheophyta</taxon>
        <taxon>Spermatophyta</taxon>
        <taxon>Magnoliopsida</taxon>
        <taxon>eudicotyledons</taxon>
        <taxon>Gunneridae</taxon>
        <taxon>Pentapetalae</taxon>
        <taxon>asterids</taxon>
        <taxon>campanulids</taxon>
        <taxon>Asterales</taxon>
        <taxon>Asteraceae</taxon>
        <taxon>Asteroideae</taxon>
        <taxon>Heliantheae alliance</taxon>
        <taxon>Millerieae</taxon>
        <taxon>Smallanthus</taxon>
    </lineage>
</organism>
<evidence type="ECO:0000313" key="2">
    <source>
        <dbReference type="Proteomes" id="UP001056120"/>
    </source>
</evidence>
<reference evidence="2" key="1">
    <citation type="journal article" date="2022" name="Mol. Ecol. Resour.">
        <title>The genomes of chicory, endive, great burdock and yacon provide insights into Asteraceae palaeo-polyploidization history and plant inulin production.</title>
        <authorList>
            <person name="Fan W."/>
            <person name="Wang S."/>
            <person name="Wang H."/>
            <person name="Wang A."/>
            <person name="Jiang F."/>
            <person name="Liu H."/>
            <person name="Zhao H."/>
            <person name="Xu D."/>
            <person name="Zhang Y."/>
        </authorList>
    </citation>
    <scope>NUCLEOTIDE SEQUENCE [LARGE SCALE GENOMIC DNA]</scope>
    <source>
        <strain evidence="2">cv. Yunnan</strain>
    </source>
</reference>
<proteinExistence type="predicted"/>
<accession>A0ACB9GSZ1</accession>
<sequence>MSASLASGVFCYDSGCFKWVSSFWEDRVALGWGNSLQSRRIDSPHVEGISSRNLARGSDGISKKMGVLELHLVLSFPSKFRTTLRFSTDFDNRNTTSLELFDFTIHDFYRSLNEVHRFINVHVVKRYVKIFVSKAFLQIRHMKCRIHIAK</sequence>
<reference evidence="1 2" key="2">
    <citation type="journal article" date="2022" name="Mol. Ecol. Resour.">
        <title>The genomes of chicory, endive, great burdock and yacon provide insights into Asteraceae paleo-polyploidization history and plant inulin production.</title>
        <authorList>
            <person name="Fan W."/>
            <person name="Wang S."/>
            <person name="Wang H."/>
            <person name="Wang A."/>
            <person name="Jiang F."/>
            <person name="Liu H."/>
            <person name="Zhao H."/>
            <person name="Xu D."/>
            <person name="Zhang Y."/>
        </authorList>
    </citation>
    <scope>NUCLEOTIDE SEQUENCE [LARGE SCALE GENOMIC DNA]</scope>
    <source>
        <strain evidence="2">cv. Yunnan</strain>
        <tissue evidence="1">Leaves</tissue>
    </source>
</reference>
<keyword evidence="2" id="KW-1185">Reference proteome</keyword>
<dbReference type="EMBL" id="CM042030">
    <property type="protein sequence ID" value="KAI3786527.1"/>
    <property type="molecule type" value="Genomic_DNA"/>
</dbReference>